<reference evidence="7" key="1">
    <citation type="journal article" date="2019" name="BMC Genomics">
        <title>A new reference genome for Sorghum bicolor reveals high levels of sequence similarity between sweet and grain genotypes: implications for the genetics of sugar metabolism.</title>
        <authorList>
            <person name="Cooper E.A."/>
            <person name="Brenton Z.W."/>
            <person name="Flinn B.S."/>
            <person name="Jenkins J."/>
            <person name="Shu S."/>
            <person name="Flowers D."/>
            <person name="Luo F."/>
            <person name="Wang Y."/>
            <person name="Xia P."/>
            <person name="Barry K."/>
            <person name="Daum C."/>
            <person name="Lipzen A."/>
            <person name="Yoshinaga Y."/>
            <person name="Schmutz J."/>
            <person name="Saski C."/>
            <person name="Vermerris W."/>
            <person name="Kresovich S."/>
        </authorList>
    </citation>
    <scope>NUCLEOTIDE SEQUENCE</scope>
</reference>
<dbReference type="GO" id="GO:0030598">
    <property type="term" value="F:rRNA N-glycosylase activity"/>
    <property type="evidence" value="ECO:0007669"/>
    <property type="project" value="UniProtKB-EC"/>
</dbReference>
<feature type="region of interest" description="Disordered" evidence="5">
    <location>
        <begin position="882"/>
        <end position="919"/>
    </location>
</feature>
<organism evidence="7 8">
    <name type="scientific">Sorghum bicolor</name>
    <name type="common">Sorghum</name>
    <name type="synonym">Sorghum vulgare</name>
    <dbReference type="NCBI Taxonomy" id="4558"/>
    <lineage>
        <taxon>Eukaryota</taxon>
        <taxon>Viridiplantae</taxon>
        <taxon>Streptophyta</taxon>
        <taxon>Embryophyta</taxon>
        <taxon>Tracheophyta</taxon>
        <taxon>Spermatophyta</taxon>
        <taxon>Magnoliopsida</taxon>
        <taxon>Liliopsida</taxon>
        <taxon>Poales</taxon>
        <taxon>Poaceae</taxon>
        <taxon>PACMAD clade</taxon>
        <taxon>Panicoideae</taxon>
        <taxon>Andropogonodae</taxon>
        <taxon>Andropogoneae</taxon>
        <taxon>Sorghinae</taxon>
        <taxon>Sorghum</taxon>
    </lineage>
</organism>
<dbReference type="InterPro" id="IPR001574">
    <property type="entry name" value="Ribosome_inactivat_prot"/>
</dbReference>
<dbReference type="InterPro" id="IPR036085">
    <property type="entry name" value="PAZ_dom_sf"/>
</dbReference>
<name>A0A921UX25_SORBI</name>
<dbReference type="InterPro" id="IPR036041">
    <property type="entry name" value="Ribosome-inact_prot_sf"/>
</dbReference>
<evidence type="ECO:0000256" key="4">
    <source>
        <dbReference type="RuleBase" id="RU004915"/>
    </source>
</evidence>
<dbReference type="InterPro" id="IPR016138">
    <property type="entry name" value="Ribosome_inactivat_prot_sub1"/>
</dbReference>
<dbReference type="GO" id="GO:0006952">
    <property type="term" value="P:defense response"/>
    <property type="evidence" value="ECO:0007669"/>
    <property type="project" value="UniProtKB-KW"/>
</dbReference>
<evidence type="ECO:0000256" key="5">
    <source>
        <dbReference type="SAM" id="MobiDB-lite"/>
    </source>
</evidence>
<dbReference type="InterPro" id="IPR032472">
    <property type="entry name" value="ArgoL2"/>
</dbReference>
<dbReference type="SMART" id="SM00949">
    <property type="entry name" value="PAZ"/>
    <property type="match status" value="1"/>
</dbReference>
<evidence type="ECO:0000256" key="3">
    <source>
        <dbReference type="ARBA" id="ARBA00023295"/>
    </source>
</evidence>
<dbReference type="GO" id="GO:0090729">
    <property type="term" value="F:toxin activity"/>
    <property type="evidence" value="ECO:0007669"/>
    <property type="project" value="UniProtKB-KW"/>
</dbReference>
<keyword evidence="4" id="KW-0611">Plant defense</keyword>
<gene>
    <name evidence="7" type="ORF">BDA96_02G313900</name>
</gene>
<comment type="caution">
    <text evidence="7">The sequence shown here is derived from an EMBL/GenBank/DDBJ whole genome shotgun (WGS) entry which is preliminary data.</text>
</comment>
<dbReference type="Pfam" id="PF16487">
    <property type="entry name" value="ArgoMid"/>
    <property type="match status" value="1"/>
</dbReference>
<keyword evidence="3" id="KW-0326">Glycosidase</keyword>
<dbReference type="GO" id="GO:0033926">
    <property type="term" value="F:endo-alpha-N-acetylgalactosaminidase activity"/>
    <property type="evidence" value="ECO:0007669"/>
    <property type="project" value="InterPro"/>
</dbReference>
<feature type="compositionally biased region" description="Basic residues" evidence="5">
    <location>
        <begin position="840"/>
        <end position="854"/>
    </location>
</feature>
<dbReference type="InterPro" id="IPR032473">
    <property type="entry name" value="Argonaute_Mid_dom"/>
</dbReference>
<sequence length="1008" mass="114201">MDKVVINHAPAISLLQLRMLLAGYPTDIPTQAPQVLETVLGDVLFNERDDIERIPIGPNDRTLGVEAWNGLYQSIRSTRVSLSLIADVYSSILVQPLLLIDFVQKILKIDVDRNLTEPEYDKLLKALRDVQIEVTHRHNKHHKYRIVGLSVKPTIDLSSESPSGATKTVTDHFRERYILELKYKSLPCINVGSEQKPIYLPIEVCKIVPRQCYQKNLECSQVSTLKKSASIQPEPEQSCHQVVDRKHTKCANEFGIEFDDNLTTVDARVLLPPNLKYHDSGSLKAWYPMNGHWNMKDKKVINGAKISNWACVNFCEVLSKKAIEEFCFKLAEMSRIIGADFANLKLPIFTARSDEVEHDICIYGYPIEIQALFFMAMRCALSWLDFGTNNDIYCTFDFMAIHGGYFIGNVGPAMDFLWFFLGIFVATLSSLATGEQAKAIMDIVEECWQRPIGEMPLKICYPAMENQIITGCGPKNTRWSYDNKGSWPDAAREALRRSIVYLRGQPMGTVAAIDKSQGAELSDAKLGLGPHGFSPKQLMDIVRKMSVSNKVTICLDKSEDGSDDMFLKSFQAAIGAARLWCLKYSLHYDFSHIYGATVFYFTTPPGGTFYITLEFEGRSITLLLAGRDLYIKGWRDESHGSFEIRMEECAAYMLGEVKVLNIEKNYSFLSTSGRVGGTRIGPEALREAFNILFKYKGERCPEVRRAIGVFAVNFPEAIRIQKVLYKTVVRSFLNSEQQVLDPIPEASDEQTQPDPEDTNTLWIENYGHYSHQAMLDANARDSETNPPGISNRDGANVESATEIFREIRVGLRDACPKAKNELKPQKIEDPDDEINQSRIPKPKPITRKKRRRKGKVPDLEEGDGQSAESVALFLLEDWLPEDDDIDDDETRKQKGSDLEGGDGESEDDEIADDKQASKAKEVEGVNFSVAKFLERRMEEKIQTMRISEWLSKKLQKTENFHQISQFNAEKATVKKFIPPKPHTSMLQRNTLGLGQRLMHRVSRCLRFL</sequence>
<evidence type="ECO:0000256" key="1">
    <source>
        <dbReference type="ARBA" id="ARBA00022801"/>
    </source>
</evidence>
<dbReference type="SUPFAM" id="SSF101690">
    <property type="entry name" value="PAZ domain"/>
    <property type="match status" value="1"/>
</dbReference>
<dbReference type="Pfam" id="PF00161">
    <property type="entry name" value="RIP"/>
    <property type="match status" value="1"/>
</dbReference>
<dbReference type="InterPro" id="IPR024746">
    <property type="entry name" value="Glyco_hydro_100"/>
</dbReference>
<evidence type="ECO:0000313" key="7">
    <source>
        <dbReference type="EMBL" id="KAG0544871.1"/>
    </source>
</evidence>
<dbReference type="Proteomes" id="UP000807115">
    <property type="component" value="Chromosome 2"/>
</dbReference>
<accession>A0A921UX25</accession>
<dbReference type="PANTHER" id="PTHR22891">
    <property type="entry name" value="EUKARYOTIC TRANSLATION INITIATION FACTOR 2C"/>
    <property type="match status" value="1"/>
</dbReference>
<dbReference type="Gene3D" id="2.170.260.10">
    <property type="entry name" value="paz domain"/>
    <property type="match status" value="1"/>
</dbReference>
<dbReference type="PROSITE" id="PS50821">
    <property type="entry name" value="PAZ"/>
    <property type="match status" value="1"/>
</dbReference>
<dbReference type="CDD" id="cd02846">
    <property type="entry name" value="PAZ_argonaute_like"/>
    <property type="match status" value="1"/>
</dbReference>
<dbReference type="Pfam" id="PF12899">
    <property type="entry name" value="Glyco_hydro_100"/>
    <property type="match status" value="1"/>
</dbReference>
<keyword evidence="2" id="KW-0119">Carbohydrate metabolism</keyword>
<keyword evidence="4" id="KW-0652">Protein synthesis inhibitor</keyword>
<comment type="catalytic activity">
    <reaction evidence="4">
        <text>Endohydrolysis of the N-glycosidic bond at one specific adenosine on the 28S rRNA.</text>
        <dbReference type="EC" id="3.2.2.22"/>
    </reaction>
</comment>
<dbReference type="Pfam" id="PF02170">
    <property type="entry name" value="PAZ"/>
    <property type="match status" value="1"/>
</dbReference>
<dbReference type="SUPFAM" id="SSF56371">
    <property type="entry name" value="Ribosome inactivating proteins (RIP)"/>
    <property type="match status" value="1"/>
</dbReference>
<dbReference type="GO" id="GO:0003723">
    <property type="term" value="F:RNA binding"/>
    <property type="evidence" value="ECO:0007669"/>
    <property type="project" value="InterPro"/>
</dbReference>
<dbReference type="SUPFAM" id="SSF48208">
    <property type="entry name" value="Six-hairpin glycosidases"/>
    <property type="match status" value="1"/>
</dbReference>
<proteinExistence type="inferred from homology"/>
<dbReference type="GO" id="GO:0005975">
    <property type="term" value="P:carbohydrate metabolic process"/>
    <property type="evidence" value="ECO:0007669"/>
    <property type="project" value="InterPro"/>
</dbReference>
<reference evidence="7" key="2">
    <citation type="submission" date="2020-10" db="EMBL/GenBank/DDBJ databases">
        <authorList>
            <person name="Cooper E.A."/>
            <person name="Brenton Z.W."/>
            <person name="Flinn B.S."/>
            <person name="Jenkins J."/>
            <person name="Shu S."/>
            <person name="Flowers D."/>
            <person name="Luo F."/>
            <person name="Wang Y."/>
            <person name="Xia P."/>
            <person name="Barry K."/>
            <person name="Daum C."/>
            <person name="Lipzen A."/>
            <person name="Yoshinaga Y."/>
            <person name="Schmutz J."/>
            <person name="Saski C."/>
            <person name="Vermerris W."/>
            <person name="Kresovich S."/>
        </authorList>
    </citation>
    <scope>NUCLEOTIDE SEQUENCE</scope>
</reference>
<comment type="similarity">
    <text evidence="4">Belongs to the ribosome-inactivating protein family.</text>
</comment>
<dbReference type="EMBL" id="CM027681">
    <property type="protein sequence ID" value="KAG0544871.1"/>
    <property type="molecule type" value="Genomic_DNA"/>
</dbReference>
<feature type="compositionally biased region" description="Acidic residues" evidence="5">
    <location>
        <begin position="899"/>
        <end position="911"/>
    </location>
</feature>
<dbReference type="Gene3D" id="3.40.420.10">
    <property type="entry name" value="Ricin (A subunit), domain 1"/>
    <property type="match status" value="1"/>
</dbReference>
<dbReference type="Gene3D" id="3.40.50.2300">
    <property type="match status" value="1"/>
</dbReference>
<protein>
    <recommendedName>
        <fullName evidence="6">PAZ domain-containing protein</fullName>
    </recommendedName>
</protein>
<dbReference type="AlphaFoldDB" id="A0A921UX25"/>
<keyword evidence="4" id="KW-0800">Toxin</keyword>
<dbReference type="GO" id="GO:0017148">
    <property type="term" value="P:negative regulation of translation"/>
    <property type="evidence" value="ECO:0007669"/>
    <property type="project" value="UniProtKB-KW"/>
</dbReference>
<evidence type="ECO:0000313" key="8">
    <source>
        <dbReference type="Proteomes" id="UP000807115"/>
    </source>
</evidence>
<dbReference type="Pfam" id="PF16488">
    <property type="entry name" value="ArgoL2"/>
    <property type="match status" value="1"/>
</dbReference>
<dbReference type="InterPro" id="IPR003100">
    <property type="entry name" value="PAZ_dom"/>
</dbReference>
<dbReference type="InterPro" id="IPR008928">
    <property type="entry name" value="6-hairpin_glycosidase_sf"/>
</dbReference>
<keyword evidence="1 4" id="KW-0378">Hydrolase</keyword>
<feature type="region of interest" description="Disordered" evidence="5">
    <location>
        <begin position="820"/>
        <end position="867"/>
    </location>
</feature>
<evidence type="ECO:0000256" key="2">
    <source>
        <dbReference type="ARBA" id="ARBA00023277"/>
    </source>
</evidence>
<feature type="domain" description="PAZ" evidence="6">
    <location>
        <begin position="98"/>
        <end position="209"/>
    </location>
</feature>
<evidence type="ECO:0000259" key="6">
    <source>
        <dbReference type="PROSITE" id="PS50821"/>
    </source>
</evidence>